<evidence type="ECO:0000313" key="2">
    <source>
        <dbReference type="Proteomes" id="UP000072421"/>
    </source>
</evidence>
<name>A0A127PEX4_9BURK</name>
<dbReference type="AlphaFoldDB" id="A0A127PEX4"/>
<proteinExistence type="predicted"/>
<accession>A0A127PEX4</accession>
<organism evidence="1">
    <name type="scientific">Collimonas fungivorans</name>
    <dbReference type="NCBI Taxonomy" id="158899"/>
    <lineage>
        <taxon>Bacteria</taxon>
        <taxon>Pseudomonadati</taxon>
        <taxon>Pseudomonadota</taxon>
        <taxon>Betaproteobacteria</taxon>
        <taxon>Burkholderiales</taxon>
        <taxon>Oxalobacteraceae</taxon>
        <taxon>Collimonas</taxon>
    </lineage>
</organism>
<dbReference type="EMBL" id="CP013232">
    <property type="protein sequence ID" value="AMO96370.1"/>
    <property type="molecule type" value="Genomic_DNA"/>
</dbReference>
<gene>
    <name evidence="1" type="ORF">CFter6_3746</name>
</gene>
<protein>
    <submittedName>
        <fullName evidence="1">Uncharacterized protein</fullName>
    </submittedName>
</protein>
<sequence>MFVTLGALLSQHGRDDQVEKGGFPSHRQTLRFLQFLVFAGAEVAWCGL</sequence>
<dbReference type="PATRIC" id="fig|158899.10.peg.3721"/>
<reference evidence="1 2" key="1">
    <citation type="submission" date="2015-11" db="EMBL/GenBank/DDBJ databases">
        <title>Exploring the genomic traits of fungus-feeding bacterial genus Collimonas.</title>
        <authorList>
            <person name="Song C."/>
            <person name="Schmidt R."/>
            <person name="de Jager V."/>
            <person name="Krzyzanowska D."/>
            <person name="Jongedijk E."/>
            <person name="Cankar K."/>
            <person name="Beekwilder J."/>
            <person name="van Veen A."/>
            <person name="de Boer W."/>
            <person name="van Veen J.A."/>
            <person name="Garbeva P."/>
        </authorList>
    </citation>
    <scope>NUCLEOTIDE SEQUENCE [LARGE SCALE GENOMIC DNA]</scope>
    <source>
        <strain evidence="1 2">Ter6</strain>
    </source>
</reference>
<dbReference type="Proteomes" id="UP000072421">
    <property type="component" value="Chromosome"/>
</dbReference>
<evidence type="ECO:0000313" key="1">
    <source>
        <dbReference type="EMBL" id="AMO96370.1"/>
    </source>
</evidence>